<dbReference type="InterPro" id="IPR006637">
    <property type="entry name" value="ChW"/>
</dbReference>
<gene>
    <name evidence="5" type="ORF">D7I46_11240</name>
</gene>
<dbReference type="GO" id="GO:0009253">
    <property type="term" value="P:peptidoglycan catabolic process"/>
    <property type="evidence" value="ECO:0007669"/>
    <property type="project" value="InterPro"/>
</dbReference>
<evidence type="ECO:0000313" key="5">
    <source>
        <dbReference type="EMBL" id="AYG01582.1"/>
    </source>
</evidence>
<dbReference type="PANTHER" id="PTHR34135:SF2">
    <property type="entry name" value="LYSOZYME"/>
    <property type="match status" value="1"/>
</dbReference>
<proteinExistence type="inferred from homology"/>
<dbReference type="GO" id="GO:0016052">
    <property type="term" value="P:carbohydrate catabolic process"/>
    <property type="evidence" value="ECO:0007669"/>
    <property type="project" value="TreeGrafter"/>
</dbReference>
<dbReference type="InterPro" id="IPR017853">
    <property type="entry name" value="GH"/>
</dbReference>
<dbReference type="EMBL" id="CP032627">
    <property type="protein sequence ID" value="AYG01582.1"/>
    <property type="molecule type" value="Genomic_DNA"/>
</dbReference>
<dbReference type="InterPro" id="IPR018077">
    <property type="entry name" value="Glyco_hydro_fam25_subgr"/>
</dbReference>
<evidence type="ECO:0000256" key="4">
    <source>
        <dbReference type="SAM" id="SignalP"/>
    </source>
</evidence>
<dbReference type="InterPro" id="IPR002053">
    <property type="entry name" value="Glyco_hydro_25"/>
</dbReference>
<accession>A0A387BHD3</accession>
<dbReference type="Proteomes" id="UP000269374">
    <property type="component" value="Chromosome"/>
</dbReference>
<protein>
    <submittedName>
        <fullName evidence="5">Lysozyme</fullName>
    </submittedName>
</protein>
<feature type="chain" id="PRO_5017290052" evidence="4">
    <location>
        <begin position="29"/>
        <end position="622"/>
    </location>
</feature>
<keyword evidence="6" id="KW-1185">Reference proteome</keyword>
<dbReference type="Pfam" id="PF07538">
    <property type="entry name" value="ChW"/>
    <property type="match status" value="6"/>
</dbReference>
<dbReference type="GO" id="GO:0016998">
    <property type="term" value="P:cell wall macromolecule catabolic process"/>
    <property type="evidence" value="ECO:0007669"/>
    <property type="project" value="InterPro"/>
</dbReference>
<dbReference type="SUPFAM" id="SSF51445">
    <property type="entry name" value="(Trans)glycosidases"/>
    <property type="match status" value="1"/>
</dbReference>
<feature type="signal peptide" evidence="4">
    <location>
        <begin position="1"/>
        <end position="28"/>
    </location>
</feature>
<dbReference type="PROSITE" id="PS51904">
    <property type="entry name" value="GLYCOSYL_HYDROL_F25_2"/>
    <property type="match status" value="1"/>
</dbReference>
<keyword evidence="3" id="KW-0326">Glycosidase</keyword>
<evidence type="ECO:0000313" key="6">
    <source>
        <dbReference type="Proteomes" id="UP000269374"/>
    </source>
</evidence>
<dbReference type="OrthoDB" id="9763643at2"/>
<dbReference type="KEGG" id="lact:D7I46_11240"/>
<dbReference type="AlphaFoldDB" id="A0A387BHD3"/>
<evidence type="ECO:0000256" key="2">
    <source>
        <dbReference type="ARBA" id="ARBA00022801"/>
    </source>
</evidence>
<evidence type="ECO:0000256" key="3">
    <source>
        <dbReference type="ARBA" id="ARBA00023295"/>
    </source>
</evidence>
<organism evidence="5 6">
    <name type="scientific">Lactococcus allomyrinae</name>
    <dbReference type="NCBI Taxonomy" id="2419773"/>
    <lineage>
        <taxon>Bacteria</taxon>
        <taxon>Bacillati</taxon>
        <taxon>Bacillota</taxon>
        <taxon>Bacilli</taxon>
        <taxon>Lactobacillales</taxon>
        <taxon>Streptococcaceae</taxon>
        <taxon>Lactococcus</taxon>
    </lineage>
</organism>
<sequence>MKCRIKIKTFVTALLLLGIINIVSYAKADTAMGTYAAGGTEPTSSVTSTSESPLLRSFAAATPAMAQTTVNLTPSTTGIPAPDVVDISSYQSWLTQADFNSLKSSGVKTVVIKLTEGTTYTNPYAKSHIQMAKAAGLNIAVYHYATLTGANSQSAGNSQAIKEAQYFATTAKNLGLPANTVMVMDCEQPYKNSSGTIIGPNPNNMDWATAAAQFANELKSLGYANTKFYSSLSWVGTNTATVQMNYNTLGGAKNMWIAQYLYDTPANNSGWATAQTNNSKFGAWQYTSQMRFQGTTNLKNNSLDTSIDYSNTFTPSSPTPSVSPSISYQTQVQNYGWVSPTYNGQTNGTTGLALRVEALKASLLNLPSNLSGNIQYQAYVQGIGWQSTTATDGAIAGTVGQAKRMEAFRMQLTGSIASQYDVYYRAYVQNIGWLGWTKNWQTAGTSGMAYRIEAVQVQLVAKGSAAPSNGSVTFPYLTLPTVSYSTHVQNIGWQAPVVNGALSGTTGKSLRMEALKVELQNIASGVTGGITYRSQSQKIGWQAWVSDNSISGTTGQGLRDEAIEIKLTGGLSNYFNVYYRAHVQSIGWQAWVSNGATAGTVGKGLRMEALEIKIIPKANPAP</sequence>
<keyword evidence="2" id="KW-0378">Hydrolase</keyword>
<dbReference type="Pfam" id="PF01183">
    <property type="entry name" value="Glyco_hydro_25"/>
    <property type="match status" value="1"/>
</dbReference>
<name>A0A387BHD3_9LACT</name>
<dbReference type="PANTHER" id="PTHR34135">
    <property type="entry name" value="LYSOZYME"/>
    <property type="match status" value="1"/>
</dbReference>
<dbReference type="GO" id="GO:0003796">
    <property type="term" value="F:lysozyme activity"/>
    <property type="evidence" value="ECO:0007669"/>
    <property type="project" value="InterPro"/>
</dbReference>
<reference evidence="5 6" key="1">
    <citation type="submission" date="2018-09" db="EMBL/GenBank/DDBJ databases">
        <title>Genome sequencing of strain 1JSPR-7.</title>
        <authorList>
            <person name="Heo J."/>
            <person name="Kim S.-J."/>
            <person name="Kwon S.-W."/>
        </authorList>
    </citation>
    <scope>NUCLEOTIDE SEQUENCE [LARGE SCALE GENOMIC DNA]</scope>
    <source>
        <strain evidence="5 6">1JSPR-7</strain>
    </source>
</reference>
<dbReference type="SMART" id="SM00728">
    <property type="entry name" value="ChW"/>
    <property type="match status" value="6"/>
</dbReference>
<keyword evidence="4" id="KW-0732">Signal</keyword>
<evidence type="ECO:0000256" key="1">
    <source>
        <dbReference type="ARBA" id="ARBA00010646"/>
    </source>
</evidence>
<dbReference type="SMART" id="SM00641">
    <property type="entry name" value="Glyco_25"/>
    <property type="match status" value="1"/>
</dbReference>
<dbReference type="Gene3D" id="3.20.20.80">
    <property type="entry name" value="Glycosidases"/>
    <property type="match status" value="1"/>
</dbReference>
<comment type="similarity">
    <text evidence="1">Belongs to the glycosyl hydrolase 25 family.</text>
</comment>